<dbReference type="InterPro" id="IPR002052">
    <property type="entry name" value="DNA_methylase_N6_adenine_CS"/>
</dbReference>
<dbReference type="Gene3D" id="3.40.50.150">
    <property type="entry name" value="Vaccinia Virus protein VP39"/>
    <property type="match status" value="1"/>
</dbReference>
<protein>
    <recommendedName>
        <fullName evidence="5">DNA methylase N-4/N-6 domain-containing protein</fullName>
    </recommendedName>
</protein>
<evidence type="ECO:0008006" key="5">
    <source>
        <dbReference type="Google" id="ProtNLM"/>
    </source>
</evidence>
<evidence type="ECO:0000256" key="3">
    <source>
        <dbReference type="SAM" id="MobiDB-lite"/>
    </source>
</evidence>
<dbReference type="InterPro" id="IPR001091">
    <property type="entry name" value="RM_Methyltransferase"/>
</dbReference>
<reference evidence="4" key="1">
    <citation type="journal article" date="2014" name="Front. Microbiol.">
        <title>High frequency of phylogenetically diverse reductive dehalogenase-homologous genes in deep subseafloor sedimentary metagenomes.</title>
        <authorList>
            <person name="Kawai M."/>
            <person name="Futagami T."/>
            <person name="Toyoda A."/>
            <person name="Takaki Y."/>
            <person name="Nishi S."/>
            <person name="Hori S."/>
            <person name="Arai W."/>
            <person name="Tsubouchi T."/>
            <person name="Morono Y."/>
            <person name="Uchiyama I."/>
            <person name="Ito T."/>
            <person name="Fujiyama A."/>
            <person name="Inagaki F."/>
            <person name="Takami H."/>
        </authorList>
    </citation>
    <scope>NUCLEOTIDE SEQUENCE</scope>
    <source>
        <strain evidence="4">Expedition CK06-06</strain>
    </source>
</reference>
<dbReference type="InterPro" id="IPR029063">
    <property type="entry name" value="SAM-dependent_MTases_sf"/>
</dbReference>
<dbReference type="GO" id="GO:0008170">
    <property type="term" value="F:N-methyltransferase activity"/>
    <property type="evidence" value="ECO:0007669"/>
    <property type="project" value="InterPro"/>
</dbReference>
<evidence type="ECO:0000256" key="2">
    <source>
        <dbReference type="ARBA" id="ARBA00022679"/>
    </source>
</evidence>
<feature type="region of interest" description="Disordered" evidence="3">
    <location>
        <begin position="40"/>
        <end position="62"/>
    </location>
</feature>
<dbReference type="AlphaFoldDB" id="X1B4D7"/>
<dbReference type="PRINTS" id="PR00508">
    <property type="entry name" value="S21N4MTFRASE"/>
</dbReference>
<dbReference type="GO" id="GO:0032259">
    <property type="term" value="P:methylation"/>
    <property type="evidence" value="ECO:0007669"/>
    <property type="project" value="UniProtKB-KW"/>
</dbReference>
<comment type="caution">
    <text evidence="4">The sequence shown here is derived from an EMBL/GenBank/DDBJ whole genome shotgun (WGS) entry which is preliminary data.</text>
</comment>
<feature type="compositionally biased region" description="Basic and acidic residues" evidence="3">
    <location>
        <begin position="47"/>
        <end position="57"/>
    </location>
</feature>
<dbReference type="GO" id="GO:0003677">
    <property type="term" value="F:DNA binding"/>
    <property type="evidence" value="ECO:0007669"/>
    <property type="project" value="InterPro"/>
</dbReference>
<sequence>MINKLGKFELDNVYCGDCKELMGYIPNNTIDLIVTDPPYQLSSTSRARPDQTKEGSYGKEVPFSRQQSRIKKGFMGKKWDILPPIEVWKESLRILKPGAFAFIMTTPRQDSLCQILMDLTNAGFFMGFTSIYWTYASGFPP</sequence>
<dbReference type="EMBL" id="BART01009344">
    <property type="protein sequence ID" value="GAG66891.1"/>
    <property type="molecule type" value="Genomic_DNA"/>
</dbReference>
<accession>X1B4D7</accession>
<organism evidence="4">
    <name type="scientific">marine sediment metagenome</name>
    <dbReference type="NCBI Taxonomy" id="412755"/>
    <lineage>
        <taxon>unclassified sequences</taxon>
        <taxon>metagenomes</taxon>
        <taxon>ecological metagenomes</taxon>
    </lineage>
</organism>
<dbReference type="SUPFAM" id="SSF53335">
    <property type="entry name" value="S-adenosyl-L-methionine-dependent methyltransferases"/>
    <property type="match status" value="1"/>
</dbReference>
<evidence type="ECO:0000313" key="4">
    <source>
        <dbReference type="EMBL" id="GAG66891.1"/>
    </source>
</evidence>
<gene>
    <name evidence="4" type="ORF">S01H4_20731</name>
</gene>
<name>X1B4D7_9ZZZZ</name>
<proteinExistence type="predicted"/>
<keyword evidence="1" id="KW-0489">Methyltransferase</keyword>
<dbReference type="PROSITE" id="PS00092">
    <property type="entry name" value="N6_MTASE"/>
    <property type="match status" value="1"/>
</dbReference>
<evidence type="ECO:0000256" key="1">
    <source>
        <dbReference type="ARBA" id="ARBA00022603"/>
    </source>
</evidence>
<keyword evidence="2" id="KW-0808">Transferase</keyword>